<dbReference type="Gene3D" id="3.40.50.300">
    <property type="entry name" value="P-loop containing nucleotide triphosphate hydrolases"/>
    <property type="match status" value="1"/>
</dbReference>
<dbReference type="GO" id="GO:0005524">
    <property type="term" value="F:ATP binding"/>
    <property type="evidence" value="ECO:0007669"/>
    <property type="project" value="InterPro"/>
</dbReference>
<dbReference type="Pfam" id="PF13304">
    <property type="entry name" value="AAA_21"/>
    <property type="match status" value="1"/>
</dbReference>
<gene>
    <name evidence="2" type="ORF">OMM_05655</name>
</gene>
<dbReference type="EMBL" id="ATBP01001990">
    <property type="protein sequence ID" value="ETR66430.1"/>
    <property type="molecule type" value="Genomic_DNA"/>
</dbReference>
<reference evidence="3" key="1">
    <citation type="submission" date="2012-11" db="EMBL/GenBank/DDBJ databases">
        <authorList>
            <person name="Lucero-Rivera Y.E."/>
            <person name="Tovar-Ramirez D."/>
        </authorList>
    </citation>
    <scope>NUCLEOTIDE SEQUENCE [LARGE SCALE GENOMIC DNA]</scope>
    <source>
        <strain evidence="3">Araruama</strain>
    </source>
</reference>
<name>A0A1V1NV23_9BACT</name>
<evidence type="ECO:0000313" key="3">
    <source>
        <dbReference type="Proteomes" id="UP000189670"/>
    </source>
</evidence>
<proteinExistence type="predicted"/>
<dbReference type="InterPro" id="IPR027417">
    <property type="entry name" value="P-loop_NTPase"/>
</dbReference>
<dbReference type="SUPFAM" id="SSF52540">
    <property type="entry name" value="P-loop containing nucleoside triphosphate hydrolases"/>
    <property type="match status" value="1"/>
</dbReference>
<dbReference type="GO" id="GO:0016887">
    <property type="term" value="F:ATP hydrolysis activity"/>
    <property type="evidence" value="ECO:0007669"/>
    <property type="project" value="InterPro"/>
</dbReference>
<dbReference type="AlphaFoldDB" id="A0A1V1NV23"/>
<dbReference type="GO" id="GO:0006302">
    <property type="term" value="P:double-strand break repair"/>
    <property type="evidence" value="ECO:0007669"/>
    <property type="project" value="TreeGrafter"/>
</dbReference>
<accession>A0A1V1NV23</accession>
<evidence type="ECO:0000313" key="2">
    <source>
        <dbReference type="EMBL" id="ETR66430.1"/>
    </source>
</evidence>
<comment type="caution">
    <text evidence="2">The sequence shown here is derived from an EMBL/GenBank/DDBJ whole genome shotgun (WGS) entry which is preliminary data.</text>
</comment>
<dbReference type="PANTHER" id="PTHR32182:SF22">
    <property type="entry name" value="ATP-DEPENDENT ENDONUCLEASE, OLD FAMILY-RELATED"/>
    <property type="match status" value="1"/>
</dbReference>
<dbReference type="InterPro" id="IPR003959">
    <property type="entry name" value="ATPase_AAA_core"/>
</dbReference>
<sequence length="265" mass="30311">MLTNEAFYNLIESQNWQELGNNIDNCSLLKQVVKRNTLNSQNCKHIFDTILSWGIYHFHDTSEHAAMRHYEIIQDNKALRFKASNIAPYLLRLKNDYQSIYQEIINAIQMVLPFFEDFLLDITSFGEKQKVNLSWVQKGSDFPMQPYHFSDGSIRFICLATALLQPAPPSTIIIDEPELGLHPSAIAVLAELIQNTAKRTQLIIATQSPTLIDHFGISDIIVVNRESGASTFNRLKEKEFNVWLENYSVGELWCKNVITGGPVYE</sequence>
<feature type="domain" description="ATPase AAA-type core" evidence="1">
    <location>
        <begin position="45"/>
        <end position="213"/>
    </location>
</feature>
<dbReference type="PANTHER" id="PTHR32182">
    <property type="entry name" value="DNA REPLICATION AND REPAIR PROTEIN RECF"/>
    <property type="match status" value="1"/>
</dbReference>
<organism evidence="2 3">
    <name type="scientific">Candidatus Magnetoglobus multicellularis str. Araruama</name>
    <dbReference type="NCBI Taxonomy" id="890399"/>
    <lineage>
        <taxon>Bacteria</taxon>
        <taxon>Pseudomonadati</taxon>
        <taxon>Thermodesulfobacteriota</taxon>
        <taxon>Desulfobacteria</taxon>
        <taxon>Desulfobacterales</taxon>
        <taxon>Desulfobacteraceae</taxon>
        <taxon>Candidatus Magnetoglobus</taxon>
    </lineage>
</organism>
<dbReference type="GO" id="GO:0000731">
    <property type="term" value="P:DNA synthesis involved in DNA repair"/>
    <property type="evidence" value="ECO:0007669"/>
    <property type="project" value="TreeGrafter"/>
</dbReference>
<dbReference type="Proteomes" id="UP000189670">
    <property type="component" value="Unassembled WGS sequence"/>
</dbReference>
<evidence type="ECO:0000259" key="1">
    <source>
        <dbReference type="Pfam" id="PF13304"/>
    </source>
</evidence>
<protein>
    <submittedName>
        <fullName evidence="2">SMC domain-containing protein</fullName>
    </submittedName>
</protein>